<dbReference type="EMBL" id="CP002842">
    <property type="protein sequence ID" value="AEH39501.1"/>
    <property type="molecule type" value="Genomic_DNA"/>
</dbReference>
<gene>
    <name evidence="2" type="ordered locus">Halxa_0261</name>
</gene>
<evidence type="ECO:0000313" key="3">
    <source>
        <dbReference type="Proteomes" id="UP000006794"/>
    </source>
</evidence>
<keyword evidence="2" id="KW-0614">Plasmid</keyword>
<evidence type="ECO:0000313" key="2">
    <source>
        <dbReference type="EMBL" id="AEH39501.1"/>
    </source>
</evidence>
<accession>F8DER2</accession>
<dbReference type="HOGENOM" id="CLU_2433783_0_0_2"/>
<dbReference type="Proteomes" id="UP000006794">
    <property type="component" value="Plasmid pHALXA03"/>
</dbReference>
<keyword evidence="3" id="KW-1185">Reference proteome</keyword>
<feature type="compositionally biased region" description="Polar residues" evidence="1">
    <location>
        <begin position="7"/>
        <end position="17"/>
    </location>
</feature>
<name>F8DER2_HALXS</name>
<sequence length="93" mass="10427">MSESDARSSQFRGQSPPTHGEEWEVTNVSRRFTNREATTACAVTGSSVALDEPHYYVTVKRETVGRFQPPDYDHLIVAKDALDVLDGWLEDKA</sequence>
<protein>
    <submittedName>
        <fullName evidence="2">Uncharacterized protein</fullName>
    </submittedName>
</protein>
<dbReference type="OrthoDB" id="176740at2157"/>
<evidence type="ECO:0000256" key="1">
    <source>
        <dbReference type="SAM" id="MobiDB-lite"/>
    </source>
</evidence>
<feature type="region of interest" description="Disordered" evidence="1">
    <location>
        <begin position="1"/>
        <end position="25"/>
    </location>
</feature>
<geneLocation type="plasmid" evidence="2 3">
    <name>pHALXA03</name>
</geneLocation>
<dbReference type="AlphaFoldDB" id="F8DER2"/>
<reference evidence="3" key="1">
    <citation type="journal article" date="2012" name="Stand. Genomic Sci.">
        <title>Complete genome sequence of Halopiger xanaduensis type strain (SH-6(T)).</title>
        <authorList>
            <person name="Anderson I."/>
            <person name="Tindall B.J."/>
            <person name="Rohde M."/>
            <person name="Lucas S."/>
            <person name="Han J."/>
            <person name="Lapidus A."/>
            <person name="Cheng J.F."/>
            <person name="Goodwin L."/>
            <person name="Pitluck S."/>
            <person name="Peters L."/>
            <person name="Pati A."/>
            <person name="Mikhailova N."/>
            <person name="Pagani I."/>
            <person name="Teshima H."/>
            <person name="Han C."/>
            <person name="Tapia R."/>
            <person name="Land M."/>
            <person name="Woyke T."/>
            <person name="Klenk H.P."/>
            <person name="Kyrpides N."/>
            <person name="Ivanova N."/>
        </authorList>
    </citation>
    <scope>NUCLEOTIDE SEQUENCE [LARGE SCALE GENOMIC DNA]</scope>
    <source>
        <strain evidence="3">DSM 18323 / JCM 14033 / SH-6</strain>
        <plasmid evidence="3">Plasmid pHALXA03</plasmid>
    </source>
</reference>
<proteinExistence type="predicted"/>
<dbReference type="RefSeq" id="WP_013876039.1">
    <property type="nucleotide sequence ID" value="NC_015659.1"/>
</dbReference>
<dbReference type="KEGG" id="hxa:Halxa_0261"/>
<organism evidence="2 3">
    <name type="scientific">Halopiger xanaduensis (strain DSM 18323 / JCM 14033 / SH-6)</name>
    <dbReference type="NCBI Taxonomy" id="797210"/>
    <lineage>
        <taxon>Archaea</taxon>
        <taxon>Methanobacteriati</taxon>
        <taxon>Methanobacteriota</taxon>
        <taxon>Stenosarchaea group</taxon>
        <taxon>Halobacteria</taxon>
        <taxon>Halobacteriales</taxon>
        <taxon>Natrialbaceae</taxon>
        <taxon>Halopiger</taxon>
    </lineage>
</organism>
<dbReference type="GeneID" id="10795615"/>